<dbReference type="PROSITE" id="PS50137">
    <property type="entry name" value="DS_RBD"/>
    <property type="match status" value="1"/>
</dbReference>
<dbReference type="SUPFAM" id="SSF54768">
    <property type="entry name" value="dsRNA-binding domain-like"/>
    <property type="match status" value="1"/>
</dbReference>
<dbReference type="Proteomes" id="UP000663843">
    <property type="component" value="Unassembled WGS sequence"/>
</dbReference>
<protein>
    <recommendedName>
        <fullName evidence="2">DRBM domain-containing protein</fullName>
    </recommendedName>
</protein>
<evidence type="ECO:0000259" key="2">
    <source>
        <dbReference type="PROSITE" id="PS50137"/>
    </source>
</evidence>
<dbReference type="GO" id="GO:0003723">
    <property type="term" value="F:RNA binding"/>
    <property type="evidence" value="ECO:0007669"/>
    <property type="project" value="UniProtKB-UniRule"/>
</dbReference>
<feature type="domain" description="DRBM" evidence="2">
    <location>
        <begin position="13"/>
        <end position="77"/>
    </location>
</feature>
<evidence type="ECO:0000256" key="1">
    <source>
        <dbReference type="PROSITE-ProRule" id="PRU00266"/>
    </source>
</evidence>
<accession>A0A8H2WD86</accession>
<dbReference type="Pfam" id="PF00035">
    <property type="entry name" value="dsrm"/>
    <property type="match status" value="1"/>
</dbReference>
<name>A0A8H2WD86_9AGAM</name>
<evidence type="ECO:0000313" key="3">
    <source>
        <dbReference type="EMBL" id="CAE6372725.1"/>
    </source>
</evidence>
<dbReference type="Gene3D" id="3.30.160.20">
    <property type="match status" value="1"/>
</dbReference>
<dbReference type="InterPro" id="IPR014720">
    <property type="entry name" value="dsRBD_dom"/>
</dbReference>
<organism evidence="3 4">
    <name type="scientific">Rhizoctonia solani</name>
    <dbReference type="NCBI Taxonomy" id="456999"/>
    <lineage>
        <taxon>Eukaryota</taxon>
        <taxon>Fungi</taxon>
        <taxon>Dikarya</taxon>
        <taxon>Basidiomycota</taxon>
        <taxon>Agaricomycotina</taxon>
        <taxon>Agaricomycetes</taxon>
        <taxon>Cantharellales</taxon>
        <taxon>Ceratobasidiaceae</taxon>
        <taxon>Rhizoctonia</taxon>
    </lineage>
</organism>
<dbReference type="AlphaFoldDB" id="A0A8H2WD86"/>
<keyword evidence="1" id="KW-0694">RNA-binding</keyword>
<proteinExistence type="predicted"/>
<dbReference type="EMBL" id="CAJMWT010001020">
    <property type="protein sequence ID" value="CAE6372725.1"/>
    <property type="molecule type" value="Genomic_DNA"/>
</dbReference>
<evidence type="ECO:0000313" key="4">
    <source>
        <dbReference type="Proteomes" id="UP000663843"/>
    </source>
</evidence>
<sequence>MSRELCLFIGPPDPVMTLNNILQRQGRTSALLWKESWVGPAHDPTWTVTAFIDRVEYGYGVCARKMDARQEAARKVIFLPGSSSSKVG</sequence>
<comment type="caution">
    <text evidence="3">The sequence shown here is derived from an EMBL/GenBank/DDBJ whole genome shotgun (WGS) entry which is preliminary data.</text>
</comment>
<gene>
    <name evidence="3" type="ORF">RDB_LOCUS19407</name>
</gene>
<reference evidence="3" key="1">
    <citation type="submission" date="2021-01" db="EMBL/GenBank/DDBJ databases">
        <authorList>
            <person name="Kaushik A."/>
        </authorList>
    </citation>
    <scope>NUCLEOTIDE SEQUENCE</scope>
    <source>
        <strain evidence="3">AG2-2IIIB</strain>
    </source>
</reference>